<sequence>LSEALMSPWGKAPSISWEWVVLVVFVEEKALGWGVSLSMVPWTGSRWGVAPTVWYLQAHGYVAQWQSSSET</sequence>
<accession>A0A0F9DYN7</accession>
<dbReference type="AlphaFoldDB" id="A0A0F9DYN7"/>
<evidence type="ECO:0000313" key="1">
    <source>
        <dbReference type="EMBL" id="KKL66839.1"/>
    </source>
</evidence>
<reference evidence="1" key="1">
    <citation type="journal article" date="2015" name="Nature">
        <title>Complex archaea that bridge the gap between prokaryotes and eukaryotes.</title>
        <authorList>
            <person name="Spang A."/>
            <person name="Saw J.H."/>
            <person name="Jorgensen S.L."/>
            <person name="Zaremba-Niedzwiedzka K."/>
            <person name="Martijn J."/>
            <person name="Lind A.E."/>
            <person name="van Eijk R."/>
            <person name="Schleper C."/>
            <person name="Guy L."/>
            <person name="Ettema T.J."/>
        </authorList>
    </citation>
    <scope>NUCLEOTIDE SEQUENCE</scope>
</reference>
<name>A0A0F9DYN7_9ZZZZ</name>
<dbReference type="EMBL" id="LAZR01027076">
    <property type="protein sequence ID" value="KKL66839.1"/>
    <property type="molecule type" value="Genomic_DNA"/>
</dbReference>
<comment type="caution">
    <text evidence="1">The sequence shown here is derived from an EMBL/GenBank/DDBJ whole genome shotgun (WGS) entry which is preliminary data.</text>
</comment>
<proteinExistence type="predicted"/>
<organism evidence="1">
    <name type="scientific">marine sediment metagenome</name>
    <dbReference type="NCBI Taxonomy" id="412755"/>
    <lineage>
        <taxon>unclassified sequences</taxon>
        <taxon>metagenomes</taxon>
        <taxon>ecological metagenomes</taxon>
    </lineage>
</organism>
<feature type="non-terminal residue" evidence="1">
    <location>
        <position position="1"/>
    </location>
</feature>
<gene>
    <name evidence="1" type="ORF">LCGC14_2141030</name>
</gene>
<protein>
    <submittedName>
        <fullName evidence="1">Uncharacterized protein</fullName>
    </submittedName>
</protein>